<evidence type="ECO:0000313" key="10">
    <source>
        <dbReference type="Proteomes" id="UP000092649"/>
    </source>
</evidence>
<evidence type="ECO:0000256" key="4">
    <source>
        <dbReference type="ARBA" id="ARBA00022630"/>
    </source>
</evidence>
<dbReference type="InterPro" id="IPR051205">
    <property type="entry name" value="UbiH/COQ6_monooxygenase"/>
</dbReference>
<comment type="pathway">
    <text evidence="2">Cofactor biosynthesis; ubiquinone biosynthesis.</text>
</comment>
<evidence type="ECO:0000256" key="7">
    <source>
        <dbReference type="ARBA" id="ARBA00023033"/>
    </source>
</evidence>
<keyword evidence="6" id="KW-0560">Oxidoreductase</keyword>
<protein>
    <submittedName>
        <fullName evidence="9">Oxidoreductase</fullName>
    </submittedName>
</protein>
<evidence type="ECO:0000256" key="3">
    <source>
        <dbReference type="ARBA" id="ARBA00005349"/>
    </source>
</evidence>
<dbReference type="EMBL" id="JTJL01000060">
    <property type="protein sequence ID" value="OBW91646.1"/>
    <property type="molecule type" value="Genomic_DNA"/>
</dbReference>
<organism evidence="9 10">
    <name type="scientific">Gallibacterium salpingitidis</name>
    <dbReference type="NCBI Taxonomy" id="505341"/>
    <lineage>
        <taxon>Bacteria</taxon>
        <taxon>Pseudomonadati</taxon>
        <taxon>Pseudomonadota</taxon>
        <taxon>Gammaproteobacteria</taxon>
        <taxon>Pasteurellales</taxon>
        <taxon>Pasteurellaceae</taxon>
        <taxon>Gallibacterium</taxon>
    </lineage>
</organism>
<dbReference type="GO" id="GO:0071949">
    <property type="term" value="F:FAD binding"/>
    <property type="evidence" value="ECO:0007669"/>
    <property type="project" value="InterPro"/>
</dbReference>
<sequence length="407" mass="45565">MKEFDIAIIGGGMVGLALAQALKDTDCSIAVIEAHIPAFQLETVMNRVSALNLSSETMLRQFGVWQQLQAWRATAYEKMQVWEKDSFAHIQLDTQNLGVDHLGHIVENQLIRQALYQAVLQQENAELLVATPTSLGVNENNAVLSLANGEIIVAKLVVGADGANSWLREQMHMPINFRDYQHSALVCNVETVEPHQQICRQIFSPDAILAFLPLHQPHLSSIVWSQDPVKAKQLMNCDEESFNRQLTTAFDGRLGLCRVVSARHSYPLCARFARHFIQHHVALMGDAAHTIHPLAGLGVNLGFMDALALAEEIQKNLAKNQDIGAYRHLRHYERWRKTEAMKMLVAMQGFRDLFAGDQPIKKLLRGIGMSVTDKLQPLKQQFILQATGLSGDLPQRVKKIDLFTLDS</sequence>
<comment type="similarity">
    <text evidence="3">Belongs to the UbiH/COQ6 family.</text>
</comment>
<keyword evidence="7" id="KW-0503">Monooxygenase</keyword>
<dbReference type="OrthoDB" id="9769565at2"/>
<comment type="cofactor">
    <cofactor evidence="1">
        <name>FAD</name>
        <dbReference type="ChEBI" id="CHEBI:57692"/>
    </cofactor>
</comment>
<reference evidence="9 10" key="1">
    <citation type="submission" date="2014-11" db="EMBL/GenBank/DDBJ databases">
        <title>Pan-genome of Gallibacterium spp.</title>
        <authorList>
            <person name="Kudirkiene E."/>
            <person name="Bojesen A.M."/>
        </authorList>
    </citation>
    <scope>NUCLEOTIDE SEQUENCE [LARGE SCALE GENOMIC DNA]</scope>
    <source>
        <strain evidence="9 10">F150</strain>
    </source>
</reference>
<dbReference type="GO" id="GO:0019168">
    <property type="term" value="F:2-polyprenylphenol 6-hydroxylase activity"/>
    <property type="evidence" value="ECO:0007669"/>
    <property type="project" value="TreeGrafter"/>
</dbReference>
<keyword evidence="5" id="KW-0274">FAD</keyword>
<evidence type="ECO:0000256" key="5">
    <source>
        <dbReference type="ARBA" id="ARBA00022827"/>
    </source>
</evidence>
<evidence type="ECO:0000313" key="9">
    <source>
        <dbReference type="EMBL" id="OBW91646.1"/>
    </source>
</evidence>
<feature type="domain" description="FAD-binding" evidence="8">
    <location>
        <begin position="4"/>
        <end position="332"/>
    </location>
</feature>
<dbReference type="AlphaFoldDB" id="A0A1A7NQ39"/>
<dbReference type="InterPro" id="IPR036188">
    <property type="entry name" value="FAD/NAD-bd_sf"/>
</dbReference>
<dbReference type="PATRIC" id="fig|505341.3.peg.2047"/>
<name>A0A1A7NQ39_9PAST</name>
<dbReference type="PRINTS" id="PR00420">
    <property type="entry name" value="RNGMNOXGNASE"/>
</dbReference>
<dbReference type="InterPro" id="IPR010971">
    <property type="entry name" value="UbiH/COQ6"/>
</dbReference>
<evidence type="ECO:0000256" key="1">
    <source>
        <dbReference type="ARBA" id="ARBA00001974"/>
    </source>
</evidence>
<dbReference type="RefSeq" id="WP_066109769.1">
    <property type="nucleotide sequence ID" value="NZ_JTJL01000060.1"/>
</dbReference>
<keyword evidence="10" id="KW-1185">Reference proteome</keyword>
<keyword evidence="4" id="KW-0285">Flavoprotein</keyword>
<dbReference type="SUPFAM" id="SSF51905">
    <property type="entry name" value="FAD/NAD(P)-binding domain"/>
    <property type="match status" value="1"/>
</dbReference>
<comment type="caution">
    <text evidence="9">The sequence shown here is derived from an EMBL/GenBank/DDBJ whole genome shotgun (WGS) entry which is preliminary data.</text>
</comment>
<dbReference type="PANTHER" id="PTHR43876:SF7">
    <property type="entry name" value="UBIQUINONE BIOSYNTHESIS MONOOXYGENASE COQ6, MITOCHONDRIAL"/>
    <property type="match status" value="1"/>
</dbReference>
<dbReference type="NCBIfam" id="TIGR01988">
    <property type="entry name" value="Ubi-OHases"/>
    <property type="match status" value="1"/>
</dbReference>
<gene>
    <name evidence="9" type="ORF">QS62_10230</name>
</gene>
<evidence type="ECO:0000256" key="2">
    <source>
        <dbReference type="ARBA" id="ARBA00004749"/>
    </source>
</evidence>
<accession>A0A1A7NQ39</accession>
<dbReference type="PANTHER" id="PTHR43876">
    <property type="entry name" value="UBIQUINONE BIOSYNTHESIS MONOOXYGENASE COQ6, MITOCHONDRIAL"/>
    <property type="match status" value="1"/>
</dbReference>
<dbReference type="Proteomes" id="UP000092649">
    <property type="component" value="Unassembled WGS sequence"/>
</dbReference>
<dbReference type="Pfam" id="PF01494">
    <property type="entry name" value="FAD_binding_3"/>
    <property type="match status" value="1"/>
</dbReference>
<proteinExistence type="inferred from homology"/>
<evidence type="ECO:0000259" key="8">
    <source>
        <dbReference type="Pfam" id="PF01494"/>
    </source>
</evidence>
<dbReference type="UniPathway" id="UPA00232"/>
<dbReference type="InterPro" id="IPR002938">
    <property type="entry name" value="FAD-bd"/>
</dbReference>
<dbReference type="GO" id="GO:0006744">
    <property type="term" value="P:ubiquinone biosynthetic process"/>
    <property type="evidence" value="ECO:0007669"/>
    <property type="project" value="UniProtKB-UniPathway"/>
</dbReference>
<evidence type="ECO:0000256" key="6">
    <source>
        <dbReference type="ARBA" id="ARBA00023002"/>
    </source>
</evidence>
<dbReference type="Gene3D" id="3.50.50.60">
    <property type="entry name" value="FAD/NAD(P)-binding domain"/>
    <property type="match status" value="2"/>
</dbReference>